<reference evidence="2 3" key="1">
    <citation type="submission" date="2023-05" db="EMBL/GenBank/DDBJ databases">
        <title>B98-5 Cell Line De Novo Hybrid Assembly: An Optical Mapping Approach.</title>
        <authorList>
            <person name="Kananen K."/>
            <person name="Auerbach J.A."/>
            <person name="Kautto E."/>
            <person name="Blachly J.S."/>
        </authorList>
    </citation>
    <scope>NUCLEOTIDE SEQUENCE [LARGE SCALE GENOMIC DNA]</scope>
    <source>
        <strain evidence="2">B95-8</strain>
        <tissue evidence="2">Cell line</tissue>
    </source>
</reference>
<gene>
    <name evidence="2" type="ORF">P7K49_030943</name>
</gene>
<comment type="caution">
    <text evidence="2">The sequence shown here is derived from an EMBL/GenBank/DDBJ whole genome shotgun (WGS) entry which is preliminary data.</text>
</comment>
<evidence type="ECO:0000256" key="1">
    <source>
        <dbReference type="SAM" id="MobiDB-lite"/>
    </source>
</evidence>
<keyword evidence="3" id="KW-1185">Reference proteome</keyword>
<evidence type="ECO:0000313" key="3">
    <source>
        <dbReference type="Proteomes" id="UP001266305"/>
    </source>
</evidence>
<proteinExistence type="predicted"/>
<protein>
    <submittedName>
        <fullName evidence="2">Uncharacterized protein</fullName>
    </submittedName>
</protein>
<name>A0ABQ9U4I0_SAGOE</name>
<feature type="compositionally biased region" description="Polar residues" evidence="1">
    <location>
        <begin position="48"/>
        <end position="60"/>
    </location>
</feature>
<sequence length="89" mass="9891">MNPLHHRKERLGWAIRVGNEMGNTFHTASKARNPGGGLHVLAQSTLERMQESSFTSQDSRTGVHVRNTDVSAQASGESARRKHFIPSLR</sequence>
<organism evidence="2 3">
    <name type="scientific">Saguinus oedipus</name>
    <name type="common">Cotton-top tamarin</name>
    <name type="synonym">Oedipomidas oedipus</name>
    <dbReference type="NCBI Taxonomy" id="9490"/>
    <lineage>
        <taxon>Eukaryota</taxon>
        <taxon>Metazoa</taxon>
        <taxon>Chordata</taxon>
        <taxon>Craniata</taxon>
        <taxon>Vertebrata</taxon>
        <taxon>Euteleostomi</taxon>
        <taxon>Mammalia</taxon>
        <taxon>Eutheria</taxon>
        <taxon>Euarchontoglires</taxon>
        <taxon>Primates</taxon>
        <taxon>Haplorrhini</taxon>
        <taxon>Platyrrhini</taxon>
        <taxon>Cebidae</taxon>
        <taxon>Callitrichinae</taxon>
        <taxon>Saguinus</taxon>
    </lineage>
</organism>
<dbReference type="Proteomes" id="UP001266305">
    <property type="component" value="Unassembled WGS sequence"/>
</dbReference>
<evidence type="ECO:0000313" key="2">
    <source>
        <dbReference type="EMBL" id="KAK2091659.1"/>
    </source>
</evidence>
<feature type="region of interest" description="Disordered" evidence="1">
    <location>
        <begin position="48"/>
        <end position="89"/>
    </location>
</feature>
<feature type="compositionally biased region" description="Basic residues" evidence="1">
    <location>
        <begin position="80"/>
        <end position="89"/>
    </location>
</feature>
<dbReference type="EMBL" id="JASSZA010000016">
    <property type="protein sequence ID" value="KAK2091659.1"/>
    <property type="molecule type" value="Genomic_DNA"/>
</dbReference>
<accession>A0ABQ9U4I0</accession>